<evidence type="ECO:0000256" key="2">
    <source>
        <dbReference type="ARBA" id="ARBA00023125"/>
    </source>
</evidence>
<dbReference type="PRINTS" id="PR01727">
    <property type="entry name" value="DNABINDINGHU"/>
</dbReference>
<dbReference type="GO" id="GO:0005829">
    <property type="term" value="C:cytosol"/>
    <property type="evidence" value="ECO:0007669"/>
    <property type="project" value="TreeGrafter"/>
</dbReference>
<dbReference type="GO" id="GO:0030527">
    <property type="term" value="F:structural constituent of chromatin"/>
    <property type="evidence" value="ECO:0007669"/>
    <property type="project" value="InterPro"/>
</dbReference>
<dbReference type="SMART" id="SM00411">
    <property type="entry name" value="BHL"/>
    <property type="match status" value="1"/>
</dbReference>
<name>A0A2M6Z4D6_9BACT</name>
<comment type="similarity">
    <text evidence="3">Belongs to the bacterial histone-like protein family.</text>
</comment>
<dbReference type="SUPFAM" id="SSF47729">
    <property type="entry name" value="IHF-like DNA-binding proteins"/>
    <property type="match status" value="1"/>
</dbReference>
<dbReference type="Gene3D" id="4.10.520.10">
    <property type="entry name" value="IHF-like DNA-binding proteins"/>
    <property type="match status" value="1"/>
</dbReference>
<dbReference type="AlphaFoldDB" id="A0A2M6Z4D6"/>
<dbReference type="CDD" id="cd13831">
    <property type="entry name" value="HU"/>
    <property type="match status" value="1"/>
</dbReference>
<evidence type="ECO:0000256" key="1">
    <source>
        <dbReference type="ARBA" id="ARBA00023067"/>
    </source>
</evidence>
<sequence length="90" mass="9699">MTKENLIDVLAQKATCSKKEASDCLNLIIDEITNALKKGNEVTLTGFGTFRAASRKARTGRNPKTGAIVKIPAKNVPRFKAGKALKEAVK</sequence>
<gene>
    <name evidence="4" type="ORF">COS93_00245</name>
</gene>
<dbReference type="Proteomes" id="UP000228777">
    <property type="component" value="Unassembled WGS sequence"/>
</dbReference>
<dbReference type="GO" id="GO:0003677">
    <property type="term" value="F:DNA binding"/>
    <property type="evidence" value="ECO:0007669"/>
    <property type="project" value="UniProtKB-KW"/>
</dbReference>
<dbReference type="PROSITE" id="PS00045">
    <property type="entry name" value="HISTONE_LIKE"/>
    <property type="match status" value="1"/>
</dbReference>
<evidence type="ECO:0000313" key="4">
    <source>
        <dbReference type="EMBL" id="PIU47250.1"/>
    </source>
</evidence>
<evidence type="ECO:0000256" key="3">
    <source>
        <dbReference type="RuleBase" id="RU003939"/>
    </source>
</evidence>
<dbReference type="PANTHER" id="PTHR33175:SF3">
    <property type="entry name" value="DNA-BINDING PROTEIN HU-BETA"/>
    <property type="match status" value="1"/>
</dbReference>
<accession>A0A2M6Z4D6</accession>
<dbReference type="GO" id="GO:0030261">
    <property type="term" value="P:chromosome condensation"/>
    <property type="evidence" value="ECO:0007669"/>
    <property type="project" value="UniProtKB-KW"/>
</dbReference>
<dbReference type="Pfam" id="PF00216">
    <property type="entry name" value="Bac_DNA_binding"/>
    <property type="match status" value="1"/>
</dbReference>
<evidence type="ECO:0000313" key="5">
    <source>
        <dbReference type="Proteomes" id="UP000228777"/>
    </source>
</evidence>
<protein>
    <submittedName>
        <fullName evidence="4">DNA-binding protein HU</fullName>
    </submittedName>
</protein>
<reference evidence="5" key="1">
    <citation type="submission" date="2017-09" db="EMBL/GenBank/DDBJ databases">
        <title>Depth-based differentiation of microbial function through sediment-hosted aquifers and enrichment of novel symbionts in the deep terrestrial subsurface.</title>
        <authorList>
            <person name="Probst A.J."/>
            <person name="Ladd B."/>
            <person name="Jarett J.K."/>
            <person name="Geller-Mcgrath D.E."/>
            <person name="Sieber C.M.K."/>
            <person name="Emerson J.B."/>
            <person name="Anantharaman K."/>
            <person name="Thomas B.C."/>
            <person name="Malmstrom R."/>
            <person name="Stieglmeier M."/>
            <person name="Klingl A."/>
            <person name="Woyke T."/>
            <person name="Ryan C.M."/>
            <person name="Banfield J.F."/>
        </authorList>
    </citation>
    <scope>NUCLEOTIDE SEQUENCE [LARGE SCALE GENOMIC DNA]</scope>
</reference>
<dbReference type="EMBL" id="PEWP01000007">
    <property type="protein sequence ID" value="PIU47250.1"/>
    <property type="molecule type" value="Genomic_DNA"/>
</dbReference>
<organism evidence="4 5">
    <name type="scientific">bacterium (Candidatus Gribaldobacteria) CG07_land_8_20_14_0_80_33_18</name>
    <dbReference type="NCBI Taxonomy" id="2014272"/>
    <lineage>
        <taxon>Bacteria</taxon>
        <taxon>Candidatus Gribaldobacteria</taxon>
    </lineage>
</organism>
<dbReference type="PANTHER" id="PTHR33175">
    <property type="entry name" value="DNA-BINDING PROTEIN HU"/>
    <property type="match status" value="1"/>
</dbReference>
<dbReference type="InterPro" id="IPR000119">
    <property type="entry name" value="Hist_DNA-bd"/>
</dbReference>
<keyword evidence="1" id="KW-0226">DNA condensation</keyword>
<keyword evidence="2 4" id="KW-0238">DNA-binding</keyword>
<dbReference type="InterPro" id="IPR010992">
    <property type="entry name" value="IHF-like_DNA-bd_dom_sf"/>
</dbReference>
<dbReference type="InterPro" id="IPR020816">
    <property type="entry name" value="Histone-like_DNA-bd_CS"/>
</dbReference>
<proteinExistence type="inferred from homology"/>
<comment type="caution">
    <text evidence="4">The sequence shown here is derived from an EMBL/GenBank/DDBJ whole genome shotgun (WGS) entry which is preliminary data.</text>
</comment>